<evidence type="ECO:0000313" key="1">
    <source>
        <dbReference type="EMBL" id="CAG2243635.1"/>
    </source>
</evidence>
<reference evidence="1" key="1">
    <citation type="submission" date="2021-03" db="EMBL/GenBank/DDBJ databases">
        <authorList>
            <person name="Bekaert M."/>
        </authorList>
    </citation>
    <scope>NUCLEOTIDE SEQUENCE</scope>
</reference>
<dbReference type="EMBL" id="CAJPWZ010002708">
    <property type="protein sequence ID" value="CAG2243635.1"/>
    <property type="molecule type" value="Genomic_DNA"/>
</dbReference>
<name>A0A8S3UCP1_MYTED</name>
<gene>
    <name evidence="1" type="ORF">MEDL_55749</name>
</gene>
<sequence>MQKQLSMTVNRTFNPAATQKFKREITQMRDKINQHLDFRKSVVNGLEDTENMIRRQVETAVNKYNPGLQTWKKLWEFEDSTILMNISGLTIDKHSTIYVASRGNNSIVVISPDGEKGRCILGKEDGITDPRGIFINEENDTLLVTNYNGTAFLYQNAMISELFRKLPSIRNRDFD</sequence>
<comment type="caution">
    <text evidence="1">The sequence shown here is derived from an EMBL/GenBank/DDBJ whole genome shotgun (WGS) entry which is preliminary data.</text>
</comment>
<dbReference type="Proteomes" id="UP000683360">
    <property type="component" value="Unassembled WGS sequence"/>
</dbReference>
<protein>
    <submittedName>
        <fullName evidence="1">Uncharacterized protein</fullName>
    </submittedName>
</protein>
<organism evidence="1 2">
    <name type="scientific">Mytilus edulis</name>
    <name type="common">Blue mussel</name>
    <dbReference type="NCBI Taxonomy" id="6550"/>
    <lineage>
        <taxon>Eukaryota</taxon>
        <taxon>Metazoa</taxon>
        <taxon>Spiralia</taxon>
        <taxon>Lophotrochozoa</taxon>
        <taxon>Mollusca</taxon>
        <taxon>Bivalvia</taxon>
        <taxon>Autobranchia</taxon>
        <taxon>Pteriomorphia</taxon>
        <taxon>Mytilida</taxon>
        <taxon>Mytiloidea</taxon>
        <taxon>Mytilidae</taxon>
        <taxon>Mytilinae</taxon>
        <taxon>Mytilus</taxon>
    </lineage>
</organism>
<dbReference type="SUPFAM" id="SSF63825">
    <property type="entry name" value="YWTD domain"/>
    <property type="match status" value="1"/>
</dbReference>
<keyword evidence="2" id="KW-1185">Reference proteome</keyword>
<evidence type="ECO:0000313" key="2">
    <source>
        <dbReference type="Proteomes" id="UP000683360"/>
    </source>
</evidence>
<dbReference type="InterPro" id="IPR011042">
    <property type="entry name" value="6-blade_b-propeller_TolB-like"/>
</dbReference>
<dbReference type="Gene3D" id="2.120.10.30">
    <property type="entry name" value="TolB, C-terminal domain"/>
    <property type="match status" value="1"/>
</dbReference>
<dbReference type="AlphaFoldDB" id="A0A8S3UCP1"/>
<dbReference type="OrthoDB" id="6124404at2759"/>
<accession>A0A8S3UCP1</accession>
<proteinExistence type="predicted"/>